<evidence type="ECO:0000256" key="9">
    <source>
        <dbReference type="SAM" id="SignalP"/>
    </source>
</evidence>
<evidence type="ECO:0000256" key="8">
    <source>
        <dbReference type="SAM" id="Phobius"/>
    </source>
</evidence>
<dbReference type="GO" id="GO:0005886">
    <property type="term" value="C:plasma membrane"/>
    <property type="evidence" value="ECO:0007669"/>
    <property type="project" value="UniProtKB-SubCell"/>
</dbReference>
<comment type="subcellular location">
    <subcellularLocation>
        <location evidence="1">Cell membrane</location>
        <topology evidence="1">Multi-pass membrane protein</topology>
    </subcellularLocation>
</comment>
<evidence type="ECO:0000256" key="5">
    <source>
        <dbReference type="ARBA" id="ARBA00023136"/>
    </source>
</evidence>
<feature type="transmembrane region" description="Helical" evidence="8">
    <location>
        <begin position="209"/>
        <end position="237"/>
    </location>
</feature>
<keyword evidence="2" id="KW-1003">Cell membrane</keyword>
<evidence type="ECO:0000256" key="2">
    <source>
        <dbReference type="ARBA" id="ARBA00022475"/>
    </source>
</evidence>
<dbReference type="PANTHER" id="PTHR42643:SF39">
    <property type="entry name" value="IONOTROPIC RECEPTOR 56A-RELATED"/>
    <property type="match status" value="1"/>
</dbReference>
<feature type="transmembrane region" description="Helical" evidence="8">
    <location>
        <begin position="712"/>
        <end position="730"/>
    </location>
</feature>
<organism evidence="10 11">
    <name type="scientific">Bemisia tabaci</name>
    <name type="common">Sweetpotato whitefly</name>
    <name type="synonym">Aleurodes tabaci</name>
    <dbReference type="NCBI Taxonomy" id="7038"/>
    <lineage>
        <taxon>Eukaryota</taxon>
        <taxon>Metazoa</taxon>
        <taxon>Ecdysozoa</taxon>
        <taxon>Arthropoda</taxon>
        <taxon>Hexapoda</taxon>
        <taxon>Insecta</taxon>
        <taxon>Pterygota</taxon>
        <taxon>Neoptera</taxon>
        <taxon>Paraneoptera</taxon>
        <taxon>Hemiptera</taxon>
        <taxon>Sternorrhyncha</taxon>
        <taxon>Aleyrodoidea</taxon>
        <taxon>Aleyrodidae</taxon>
        <taxon>Aleyrodinae</taxon>
        <taxon>Bemisia</taxon>
    </lineage>
</organism>
<name>A0A9P0EZL8_BEMTA</name>
<keyword evidence="7" id="KW-0325">Glycoprotein</keyword>
<reference evidence="10" key="1">
    <citation type="submission" date="2021-12" db="EMBL/GenBank/DDBJ databases">
        <authorList>
            <person name="King R."/>
        </authorList>
    </citation>
    <scope>NUCLEOTIDE SEQUENCE</scope>
</reference>
<keyword evidence="3 8" id="KW-0812">Transmembrane</keyword>
<gene>
    <name evidence="10" type="ORF">BEMITA_LOCUS1683</name>
</gene>
<feature type="chain" id="PRO_5040516032" description="Ionotropic receptor" evidence="9">
    <location>
        <begin position="20"/>
        <end position="740"/>
    </location>
</feature>
<feature type="transmembrane region" description="Helical" evidence="8">
    <location>
        <begin position="476"/>
        <end position="500"/>
    </location>
</feature>
<evidence type="ECO:0000256" key="4">
    <source>
        <dbReference type="ARBA" id="ARBA00022989"/>
    </source>
</evidence>
<dbReference type="PANTHER" id="PTHR42643">
    <property type="entry name" value="IONOTROPIC RECEPTOR 20A-RELATED"/>
    <property type="match status" value="1"/>
</dbReference>
<dbReference type="InterPro" id="IPR052192">
    <property type="entry name" value="Insect_Ionotropic_Sensory_Rcpt"/>
</dbReference>
<protein>
    <recommendedName>
        <fullName evidence="12">Ionotropic receptor</fullName>
    </recommendedName>
</protein>
<evidence type="ECO:0000256" key="6">
    <source>
        <dbReference type="ARBA" id="ARBA00023170"/>
    </source>
</evidence>
<keyword evidence="9" id="KW-0732">Signal</keyword>
<evidence type="ECO:0008006" key="12">
    <source>
        <dbReference type="Google" id="ProtNLM"/>
    </source>
</evidence>
<keyword evidence="11" id="KW-1185">Reference proteome</keyword>
<evidence type="ECO:0000256" key="7">
    <source>
        <dbReference type="ARBA" id="ARBA00023180"/>
    </source>
</evidence>
<evidence type="ECO:0000313" key="10">
    <source>
        <dbReference type="EMBL" id="CAH0382099.1"/>
    </source>
</evidence>
<evidence type="ECO:0000256" key="3">
    <source>
        <dbReference type="ARBA" id="ARBA00022692"/>
    </source>
</evidence>
<keyword evidence="6" id="KW-0675">Receptor</keyword>
<feature type="transmembrane region" description="Helical" evidence="8">
    <location>
        <begin position="399"/>
        <end position="424"/>
    </location>
</feature>
<keyword evidence="5 8" id="KW-0472">Membrane</keyword>
<evidence type="ECO:0000313" key="11">
    <source>
        <dbReference type="Proteomes" id="UP001152759"/>
    </source>
</evidence>
<keyword evidence="4 8" id="KW-1133">Transmembrane helix</keyword>
<dbReference type="EMBL" id="OU963862">
    <property type="protein sequence ID" value="CAH0382099.1"/>
    <property type="molecule type" value="Genomic_DNA"/>
</dbReference>
<proteinExistence type="predicted"/>
<feature type="signal peptide" evidence="9">
    <location>
        <begin position="1"/>
        <end position="19"/>
    </location>
</feature>
<evidence type="ECO:0000256" key="1">
    <source>
        <dbReference type="ARBA" id="ARBA00004651"/>
    </source>
</evidence>
<dbReference type="AlphaFoldDB" id="A0A9P0EZL8"/>
<dbReference type="Proteomes" id="UP001152759">
    <property type="component" value="Chromosome 1"/>
</dbReference>
<sequence length="740" mass="85472">MDSIRIGLIFLCVLSRATFDNIVIDRQSDDESFLIKVCENTLKLSKLRLSYIVNLSRDTCCTKLVQHLHSKAITTVLTNQVNFSPYMSNEVSKNIVIIVKDCSEVANLILGSMAGFGSSNLINTSGLTEKSSVRNESSDIESVREKSAFPNICILYDLKSGAILKEPQRPCDITVKITVGDLEDSCIISDELFELTGEAYNEVWNPDNYLIFVVSSGAEITTAVLSCNLFLIFRLVWRIFKGRRTVICSAVECLWYDSFFNKTYVFKGSQDEEYFDFEWNLMNKKALYFHKFESEELPNLLEMQTGYGDWNLPVQESINQLSDLKGGAITPIVKGTDQSPSLAEHRFVVKYDLSLLLIEANQRMRMKGYENYDHTFVTEFASLSFFVPRKGFKPQYLTVFKCFSLGVWASFLFTTATFLLVHYFHKWSQLRQLSHLYTEYELIQYESLSTAMTIYRHFLCVSQPRLLLGKLLSGKLLFGTFVVAAIVLTTLLQSGMVTFLNMRIRYSDVDTIRELAESDFLIQSMDIDMDKDFFGLHPEFDWVHERLVDNYRFSHKTMEVEAGFVENITIDYDTSDYTNLSCLYCDNIQKTPTLKVAGESVMRSVESAMTSDAFLGMASSQMMRKNIGVYDLRRVFEFHVLRERLESYPQMYFIPKHMFARDELNQLLSQMFEKGFVKKCVQEALFAFNFIQEELKEVVVHRRPFSMRDLRIAFICLGAGYLMSFIVFMLELSWNLYRSR</sequence>
<accession>A0A9P0EZL8</accession>